<keyword evidence="10 14" id="KW-0573">Peptidoglycan synthesis</keyword>
<comment type="catalytic activity">
    <reaction evidence="14">
        <text>Preferential cleavage: (Ac)2-L-Lys-D-Ala-|-D-Ala. Also transpeptidation of peptidyl-alanyl moieties that are N-acyl substituents of D-alanine.</text>
        <dbReference type="EC" id="3.4.16.4"/>
    </reaction>
</comment>
<evidence type="ECO:0000256" key="3">
    <source>
        <dbReference type="ARBA" id="ARBA00022475"/>
    </source>
</evidence>
<accession>L0DY27</accession>
<dbReference type="AlphaFoldDB" id="L0DY27"/>
<dbReference type="EMBL" id="CP003989">
    <property type="protein sequence ID" value="AGA33860.1"/>
    <property type="molecule type" value="Genomic_DNA"/>
</dbReference>
<keyword evidence="6 14" id="KW-0645">Protease</keyword>
<dbReference type="Gene3D" id="3.90.1310.10">
    <property type="entry name" value="Penicillin-binding protein 2a (Domain 2)"/>
    <property type="match status" value="1"/>
</dbReference>
<dbReference type="GO" id="GO:0071555">
    <property type="term" value="P:cell wall organization"/>
    <property type="evidence" value="ECO:0007669"/>
    <property type="project" value="UniProtKB-KW"/>
</dbReference>
<evidence type="ECO:0000313" key="17">
    <source>
        <dbReference type="EMBL" id="AGA33860.1"/>
    </source>
</evidence>
<dbReference type="SUPFAM" id="SSF56601">
    <property type="entry name" value="beta-lactamase/transpeptidase-like"/>
    <property type="match status" value="1"/>
</dbReference>
<keyword evidence="12 14" id="KW-0472">Membrane</keyword>
<keyword evidence="13 14" id="KW-0961">Cell wall biogenesis/degradation</keyword>
<keyword evidence="3 14" id="KW-1003">Cell membrane</keyword>
<feature type="transmembrane region" description="Helical" evidence="14">
    <location>
        <begin position="21"/>
        <end position="42"/>
    </location>
</feature>
<sequence length="630" mass="69391">MLIDRNDSYDEGSRDQRRFSIRVLVAIVVLLGLVLTIGVRMFSLQVGAHAHFTTLSENNRLRIEPIPPARGLIYDRNGVLLAENQPAYQLEVTVEQAGDLDRLLKRLAPLVDLTPAEIERFRTSVRQRRPFQPVLLKAGLDDEAVARIAVARHELPGVEIEARPVRHYPQGADFAHVVGYVGRINERDVQRLDMRNYAGSSHTGKTGIERYYEDVLHGTTGHKQVEVNAQGRVIRELSVTPPVPGQDLFLSIDVELQRSARAALAPHDGAVVAIDTATGEVLALVSKPGFDPDPFVNGISHRDFAALQSDPHKPLFNRALSGQYPPGSTLKPVVALAGLEEQVTTAERRMFATGYYQLPGHERRYRDWRRSGHGWVDMSRAVAVSSDVYFYDLGYKLGIDRMAPMFKAFGIGDRVGIDATGERPGIRPSREWKRSVQNLPWFPGETLITAIGQGYMLTTPLQLADIASTLANRGQRLQPRLLRAVRDHSDAEPIVQPVRRLAPVSASDDHWAVIHEALIDAVHARHGTAWGSIGSTAPSYRIAGKTGTAQVFSLAPDQEYDESELDRRLWDHALFLAYAPADDPQIAVGVLVEHGGSGGRVAAPIARKVIDFHLASRGLLADAVEAGGVR</sequence>
<evidence type="ECO:0000256" key="14">
    <source>
        <dbReference type="HAMAP-Rule" id="MF_02081"/>
    </source>
</evidence>
<dbReference type="UniPathway" id="UPA00219"/>
<evidence type="ECO:0000256" key="4">
    <source>
        <dbReference type="ARBA" id="ARBA00022519"/>
    </source>
</evidence>
<dbReference type="PANTHER" id="PTHR30627">
    <property type="entry name" value="PEPTIDOGLYCAN D,D-TRANSPEPTIDASE"/>
    <property type="match status" value="1"/>
</dbReference>
<evidence type="ECO:0000256" key="9">
    <source>
        <dbReference type="ARBA" id="ARBA00022960"/>
    </source>
</evidence>
<evidence type="ECO:0000256" key="6">
    <source>
        <dbReference type="ARBA" id="ARBA00022670"/>
    </source>
</evidence>
<dbReference type="eggNOG" id="COG0768">
    <property type="taxonomic scope" value="Bacteria"/>
</dbReference>
<dbReference type="PANTHER" id="PTHR30627:SF2">
    <property type="entry name" value="PEPTIDOGLYCAN D,D-TRANSPEPTIDASE MRDA"/>
    <property type="match status" value="1"/>
</dbReference>
<keyword evidence="5 14" id="KW-0121">Carboxypeptidase</keyword>
<dbReference type="RefSeq" id="WP_015258983.1">
    <property type="nucleotide sequence ID" value="NC_019902.2"/>
</dbReference>
<evidence type="ECO:0000256" key="12">
    <source>
        <dbReference type="ARBA" id="ARBA00023136"/>
    </source>
</evidence>
<dbReference type="InterPro" id="IPR017790">
    <property type="entry name" value="Penicillin-binding_protein_2"/>
</dbReference>
<evidence type="ECO:0000256" key="10">
    <source>
        <dbReference type="ARBA" id="ARBA00022984"/>
    </source>
</evidence>
<dbReference type="Pfam" id="PF00905">
    <property type="entry name" value="Transpeptidase"/>
    <property type="match status" value="1"/>
</dbReference>
<dbReference type="HAMAP" id="MF_02081">
    <property type="entry name" value="MrdA_transpept"/>
    <property type="match status" value="1"/>
</dbReference>
<evidence type="ECO:0000313" key="18">
    <source>
        <dbReference type="Proteomes" id="UP000010809"/>
    </source>
</evidence>
<reference evidence="17" key="1">
    <citation type="submission" date="2015-12" db="EMBL/GenBank/DDBJ databases">
        <authorList>
            <person name="Tikhonova T.V."/>
            <person name="Pavlov A.R."/>
            <person name="Beletsky A.V."/>
            <person name="Mardanov A.V."/>
            <person name="Sorokin D.Y."/>
            <person name="Ravin N.V."/>
            <person name="Popov V.O."/>
        </authorList>
    </citation>
    <scope>NUCLEOTIDE SEQUENCE</scope>
    <source>
        <strain evidence="17">DSM 14787</strain>
    </source>
</reference>
<dbReference type="KEGG" id="tni:TVNIR_2204"/>
<evidence type="ECO:0000256" key="2">
    <source>
        <dbReference type="ARBA" id="ARBA00004236"/>
    </source>
</evidence>
<dbReference type="GO" id="GO:0009252">
    <property type="term" value="P:peptidoglycan biosynthetic process"/>
    <property type="evidence" value="ECO:0007669"/>
    <property type="project" value="UniProtKB-UniRule"/>
</dbReference>
<dbReference type="Gene3D" id="3.30.1390.30">
    <property type="entry name" value="Penicillin-binding protein 2a, domain 3"/>
    <property type="match status" value="1"/>
</dbReference>
<evidence type="ECO:0000259" key="15">
    <source>
        <dbReference type="Pfam" id="PF00905"/>
    </source>
</evidence>
<feature type="domain" description="Penicillin-binding protein transpeptidase" evidence="15">
    <location>
        <begin position="269"/>
        <end position="610"/>
    </location>
</feature>
<dbReference type="PATRIC" id="fig|1255043.3.peg.2223"/>
<proteinExistence type="inferred from homology"/>
<dbReference type="InterPro" id="IPR036138">
    <property type="entry name" value="PBP_dimer_sf"/>
</dbReference>
<evidence type="ECO:0000256" key="11">
    <source>
        <dbReference type="ARBA" id="ARBA00022989"/>
    </source>
</evidence>
<dbReference type="GO" id="GO:0071972">
    <property type="term" value="F:peptidoglycan L,D-transpeptidase activity"/>
    <property type="evidence" value="ECO:0007669"/>
    <property type="project" value="TreeGrafter"/>
</dbReference>
<dbReference type="GO" id="GO:0006508">
    <property type="term" value="P:proteolysis"/>
    <property type="evidence" value="ECO:0007669"/>
    <property type="project" value="UniProtKB-KW"/>
</dbReference>
<dbReference type="InterPro" id="IPR012338">
    <property type="entry name" value="Beta-lactam/transpept-like"/>
</dbReference>
<comment type="similarity">
    <text evidence="14">Belongs to the transpeptidase family. MrdA subfamily.</text>
</comment>
<evidence type="ECO:0000256" key="1">
    <source>
        <dbReference type="ARBA" id="ARBA00004167"/>
    </source>
</evidence>
<dbReference type="GO" id="GO:0008360">
    <property type="term" value="P:regulation of cell shape"/>
    <property type="evidence" value="ECO:0007669"/>
    <property type="project" value="UniProtKB-KW"/>
</dbReference>
<feature type="active site" description="Acyl-ester intermediate" evidence="14">
    <location>
        <position position="328"/>
    </location>
</feature>
<gene>
    <name evidence="17" type="primary">mrdA [H]</name>
    <name evidence="14" type="synonym">mrdA</name>
    <name evidence="17" type="ordered locus">TVNIR_2204</name>
</gene>
<comment type="caution">
    <text evidence="14">Lacks conserved residue(s) required for the propagation of feature annotation.</text>
</comment>
<dbReference type="GO" id="GO:0009002">
    <property type="term" value="F:serine-type D-Ala-D-Ala carboxypeptidase activity"/>
    <property type="evidence" value="ECO:0007669"/>
    <property type="project" value="UniProtKB-UniRule"/>
</dbReference>
<dbReference type="HOGENOM" id="CLU_009289_1_2_6"/>
<evidence type="ECO:0000256" key="7">
    <source>
        <dbReference type="ARBA" id="ARBA00022692"/>
    </source>
</evidence>
<dbReference type="EC" id="3.4.16.4" evidence="14"/>
<keyword evidence="18" id="KW-1185">Reference proteome</keyword>
<comment type="pathway">
    <text evidence="14">Cell wall biogenesis; peptidoglycan biosynthesis.</text>
</comment>
<evidence type="ECO:0000256" key="5">
    <source>
        <dbReference type="ARBA" id="ARBA00022645"/>
    </source>
</evidence>
<evidence type="ECO:0000259" key="16">
    <source>
        <dbReference type="Pfam" id="PF03717"/>
    </source>
</evidence>
<dbReference type="Proteomes" id="UP000010809">
    <property type="component" value="Chromosome"/>
</dbReference>
<dbReference type="InterPro" id="IPR005311">
    <property type="entry name" value="PBP_dimer"/>
</dbReference>
<protein>
    <recommendedName>
        <fullName evidence="14">Peptidoglycan D,D-transpeptidase MrdA</fullName>
        <ecNumber evidence="14">3.4.16.4</ecNumber>
    </recommendedName>
    <alternativeName>
        <fullName evidence="14">Penicillin-binding protein 2</fullName>
        <shortName evidence="14">PBP-2</shortName>
    </alternativeName>
</protein>
<keyword evidence="4 14" id="KW-0997">Cell inner membrane</keyword>
<dbReference type="STRING" id="1255043.TVNIR_2204"/>
<dbReference type="Gene3D" id="3.40.710.10">
    <property type="entry name" value="DD-peptidase/beta-lactamase superfamily"/>
    <property type="match status" value="1"/>
</dbReference>
<keyword evidence="11 14" id="KW-1133">Transmembrane helix</keyword>
<dbReference type="NCBIfam" id="TIGR03423">
    <property type="entry name" value="pbp2_mrdA"/>
    <property type="match status" value="1"/>
</dbReference>
<keyword evidence="8 14" id="KW-0378">Hydrolase</keyword>
<keyword evidence="7 14" id="KW-0812">Transmembrane</keyword>
<evidence type="ECO:0000256" key="13">
    <source>
        <dbReference type="ARBA" id="ARBA00023316"/>
    </source>
</evidence>
<dbReference type="SUPFAM" id="SSF56519">
    <property type="entry name" value="Penicillin binding protein dimerisation domain"/>
    <property type="match status" value="1"/>
</dbReference>
<dbReference type="Pfam" id="PF03717">
    <property type="entry name" value="PBP_dimer"/>
    <property type="match status" value="1"/>
</dbReference>
<dbReference type="GO" id="GO:0005886">
    <property type="term" value="C:plasma membrane"/>
    <property type="evidence" value="ECO:0007669"/>
    <property type="project" value="UniProtKB-SubCell"/>
</dbReference>
<dbReference type="InterPro" id="IPR050515">
    <property type="entry name" value="Beta-lactam/transpept"/>
</dbReference>
<feature type="domain" description="Penicillin-binding protein dimerisation" evidence="16">
    <location>
        <begin position="65"/>
        <end position="237"/>
    </location>
</feature>
<comment type="subcellular location">
    <subcellularLocation>
        <location evidence="14">Cell inner membrane</location>
        <topology evidence="14">Single-pass membrane protein</topology>
    </subcellularLocation>
    <subcellularLocation>
        <location evidence="2">Cell membrane</location>
    </subcellularLocation>
    <subcellularLocation>
        <location evidence="1">Membrane</location>
        <topology evidence="1">Single-pass membrane protein</topology>
    </subcellularLocation>
</comment>
<name>L0DY27_THIND</name>
<dbReference type="GO" id="GO:0008658">
    <property type="term" value="F:penicillin binding"/>
    <property type="evidence" value="ECO:0007669"/>
    <property type="project" value="UniProtKB-UniRule"/>
</dbReference>
<keyword evidence="9 14" id="KW-0133">Cell shape</keyword>
<organism evidence="17 18">
    <name type="scientific">Thioalkalivibrio nitratireducens (strain DSM 14787 / UNIQEM 213 / ALEN2)</name>
    <dbReference type="NCBI Taxonomy" id="1255043"/>
    <lineage>
        <taxon>Bacteria</taxon>
        <taxon>Pseudomonadati</taxon>
        <taxon>Pseudomonadota</taxon>
        <taxon>Gammaproteobacteria</taxon>
        <taxon>Chromatiales</taxon>
        <taxon>Ectothiorhodospiraceae</taxon>
        <taxon>Thioalkalivibrio</taxon>
    </lineage>
</organism>
<evidence type="ECO:0000256" key="8">
    <source>
        <dbReference type="ARBA" id="ARBA00022801"/>
    </source>
</evidence>
<comment type="function">
    <text evidence="14">Catalyzes cross-linking of the peptidoglycan cell wall.</text>
</comment>
<dbReference type="InterPro" id="IPR001460">
    <property type="entry name" value="PCN-bd_Tpept"/>
</dbReference>